<dbReference type="GO" id="GO:0007234">
    <property type="term" value="P:osmosensory signaling via phosphorelay pathway"/>
    <property type="evidence" value="ECO:0007669"/>
    <property type="project" value="TreeGrafter"/>
</dbReference>
<dbReference type="PANTHER" id="PTHR42878">
    <property type="entry name" value="TWO-COMPONENT HISTIDINE KINASE"/>
    <property type="match status" value="1"/>
</dbReference>
<evidence type="ECO:0000313" key="9">
    <source>
        <dbReference type="Proteomes" id="UP000705867"/>
    </source>
</evidence>
<dbReference type="GO" id="GO:0000156">
    <property type="term" value="F:phosphorelay response regulator activity"/>
    <property type="evidence" value="ECO:0007669"/>
    <property type="project" value="TreeGrafter"/>
</dbReference>
<dbReference type="Pfam" id="PF02518">
    <property type="entry name" value="HATPase_c"/>
    <property type="match status" value="1"/>
</dbReference>
<feature type="domain" description="Histidine kinase" evidence="6">
    <location>
        <begin position="171"/>
        <end position="380"/>
    </location>
</feature>
<comment type="caution">
    <text evidence="8">The sequence shown here is derived from an EMBL/GenBank/DDBJ whole genome shotgun (WGS) entry which is preliminary data.</text>
</comment>
<dbReference type="EMBL" id="JAIOIV010000037">
    <property type="protein sequence ID" value="MBZ0155570.1"/>
    <property type="molecule type" value="Genomic_DNA"/>
</dbReference>
<dbReference type="GO" id="GO:0004673">
    <property type="term" value="F:protein histidine kinase activity"/>
    <property type="evidence" value="ECO:0007669"/>
    <property type="project" value="UniProtKB-EC"/>
</dbReference>
<gene>
    <name evidence="8" type="ORF">K8I29_05055</name>
</gene>
<dbReference type="PROSITE" id="PS50109">
    <property type="entry name" value="HIS_KIN"/>
    <property type="match status" value="1"/>
</dbReference>
<dbReference type="AlphaFoldDB" id="A0A953JAJ7"/>
<evidence type="ECO:0000256" key="2">
    <source>
        <dbReference type="ARBA" id="ARBA00012438"/>
    </source>
</evidence>
<feature type="domain" description="PAS" evidence="7">
    <location>
        <begin position="30"/>
        <end position="66"/>
    </location>
</feature>
<protein>
    <recommendedName>
        <fullName evidence="2">histidine kinase</fullName>
        <ecNumber evidence="2">2.7.13.3</ecNumber>
    </recommendedName>
</protein>
<evidence type="ECO:0000259" key="6">
    <source>
        <dbReference type="PROSITE" id="PS50109"/>
    </source>
</evidence>
<dbReference type="PROSITE" id="PS50112">
    <property type="entry name" value="PAS"/>
    <property type="match status" value="1"/>
</dbReference>
<dbReference type="InterPro" id="IPR035965">
    <property type="entry name" value="PAS-like_dom_sf"/>
</dbReference>
<dbReference type="Proteomes" id="UP000705867">
    <property type="component" value="Unassembled WGS sequence"/>
</dbReference>
<evidence type="ECO:0000256" key="4">
    <source>
        <dbReference type="ARBA" id="ARBA00022777"/>
    </source>
</evidence>
<organism evidence="8 9">
    <name type="scientific">Candidatus Nitrobium versatile</name>
    <dbReference type="NCBI Taxonomy" id="2884831"/>
    <lineage>
        <taxon>Bacteria</taxon>
        <taxon>Pseudomonadati</taxon>
        <taxon>Nitrospirota</taxon>
        <taxon>Nitrospiria</taxon>
        <taxon>Nitrospirales</taxon>
        <taxon>Nitrospiraceae</taxon>
        <taxon>Candidatus Nitrobium</taxon>
    </lineage>
</organism>
<evidence type="ECO:0000259" key="7">
    <source>
        <dbReference type="PROSITE" id="PS50112"/>
    </source>
</evidence>
<dbReference type="Gene3D" id="3.30.450.20">
    <property type="entry name" value="PAS domain"/>
    <property type="match status" value="1"/>
</dbReference>
<dbReference type="InterPro" id="IPR005467">
    <property type="entry name" value="His_kinase_dom"/>
</dbReference>
<dbReference type="SUPFAM" id="SSF55874">
    <property type="entry name" value="ATPase domain of HSP90 chaperone/DNA topoisomerase II/histidine kinase"/>
    <property type="match status" value="1"/>
</dbReference>
<name>A0A953JAJ7_9BACT</name>
<evidence type="ECO:0000313" key="8">
    <source>
        <dbReference type="EMBL" id="MBZ0155570.1"/>
    </source>
</evidence>
<dbReference type="Gene3D" id="3.30.565.10">
    <property type="entry name" value="Histidine kinase-like ATPase, C-terminal domain"/>
    <property type="match status" value="1"/>
</dbReference>
<dbReference type="SMART" id="SM00387">
    <property type="entry name" value="HATPase_c"/>
    <property type="match status" value="1"/>
</dbReference>
<accession>A0A953JAJ7</accession>
<keyword evidence="3" id="KW-0808">Transferase</keyword>
<dbReference type="PANTHER" id="PTHR42878:SF14">
    <property type="entry name" value="OSMOLARITY TWO-COMPONENT SYSTEM PROTEIN SSK1"/>
    <property type="match status" value="1"/>
</dbReference>
<dbReference type="GO" id="GO:0016020">
    <property type="term" value="C:membrane"/>
    <property type="evidence" value="ECO:0007669"/>
    <property type="project" value="UniProtKB-SubCell"/>
</dbReference>
<dbReference type="InterPro" id="IPR050351">
    <property type="entry name" value="BphY/WalK/GraS-like"/>
</dbReference>
<proteinExistence type="predicted"/>
<evidence type="ECO:0000256" key="1">
    <source>
        <dbReference type="ARBA" id="ARBA00000085"/>
    </source>
</evidence>
<dbReference type="InterPro" id="IPR003594">
    <property type="entry name" value="HATPase_dom"/>
</dbReference>
<dbReference type="Pfam" id="PF13188">
    <property type="entry name" value="PAS_8"/>
    <property type="match status" value="1"/>
</dbReference>
<dbReference type="EC" id="2.7.13.3" evidence="2"/>
<dbReference type="SUPFAM" id="SSF55785">
    <property type="entry name" value="PYP-like sensor domain (PAS domain)"/>
    <property type="match status" value="1"/>
</dbReference>
<evidence type="ECO:0000256" key="3">
    <source>
        <dbReference type="ARBA" id="ARBA00022679"/>
    </source>
</evidence>
<comment type="catalytic activity">
    <reaction evidence="1">
        <text>ATP + protein L-histidine = ADP + protein N-phospho-L-histidine.</text>
        <dbReference type="EC" id="2.7.13.3"/>
    </reaction>
</comment>
<dbReference type="InterPro" id="IPR000014">
    <property type="entry name" value="PAS"/>
</dbReference>
<dbReference type="GO" id="GO:0030295">
    <property type="term" value="F:protein kinase activator activity"/>
    <property type="evidence" value="ECO:0007669"/>
    <property type="project" value="TreeGrafter"/>
</dbReference>
<reference evidence="8" key="1">
    <citation type="journal article" date="2021" name="bioRxiv">
        <title>Unraveling nitrogen, sulfur and carbon metabolic pathways and microbial community transcriptional responses to substrate deprivation and toxicity stresses in a bioreactor mimicking anoxic brackish coastal sediment conditions.</title>
        <authorList>
            <person name="Martins P.D."/>
            <person name="Echeveste M.J."/>
            <person name="Arshad A."/>
            <person name="Kurth J."/>
            <person name="Ouboter H."/>
            <person name="Jetten M.S.M."/>
            <person name="Welte C.U."/>
        </authorList>
    </citation>
    <scope>NUCLEOTIDE SEQUENCE</scope>
    <source>
        <strain evidence="8">MAG_39</strain>
    </source>
</reference>
<keyword evidence="5" id="KW-0472">Membrane</keyword>
<dbReference type="InterPro" id="IPR036890">
    <property type="entry name" value="HATPase_C_sf"/>
</dbReference>
<reference evidence="8" key="2">
    <citation type="submission" date="2021-08" db="EMBL/GenBank/DDBJ databases">
        <authorList>
            <person name="Dalcin Martins P."/>
        </authorList>
    </citation>
    <scope>NUCLEOTIDE SEQUENCE</scope>
    <source>
        <strain evidence="8">MAG_39</strain>
    </source>
</reference>
<evidence type="ECO:0000256" key="5">
    <source>
        <dbReference type="ARBA" id="ARBA00023136"/>
    </source>
</evidence>
<sequence length="384" mass="42493">MKEGEPPTFLVPEERASREEVLRQFSALCGSDFLKSLLDAVPNGIAIMNKERQIVYLNRGMRELLGTEDMRENIGLRPGEALQCIHAGETAGGCGASEACRFCGTLLSLVCSLQGKENTRECRMSRVCNGEIQALDLRVSSAPFDYCGERFHLFTLTDISNEKRRNALERIFFHDILNAAGSLPGIVEILEEEGLCEENPYLALMRSAAERIIDEIEAHRMLVYAERDELTVFPGMIVLPDFLQDLAGMYRQCEFAQGRTIVVDPAGGHVVFRSDGALAGRVVGNMLKNALEASGEGDTVTVWYRVNGDKIEISVHNPVVIPRDVRVQVFQRSFSTKGRGRGLGTYSMKLLGERYLKGKVSFTTSEEGGTVFTACFPLHLEPGD</sequence>
<keyword evidence="4 8" id="KW-0418">Kinase</keyword>